<reference evidence="1" key="1">
    <citation type="submission" date="2021-06" db="EMBL/GenBank/DDBJ databases">
        <authorList>
            <person name="Kallberg Y."/>
            <person name="Tangrot J."/>
            <person name="Rosling A."/>
        </authorList>
    </citation>
    <scope>NUCLEOTIDE SEQUENCE</scope>
    <source>
        <strain evidence="1">MA461A</strain>
    </source>
</reference>
<accession>A0ACA9R3R2</accession>
<dbReference type="EMBL" id="CAJVQC010042224">
    <property type="protein sequence ID" value="CAG8774801.1"/>
    <property type="molecule type" value="Genomic_DNA"/>
</dbReference>
<feature type="non-terminal residue" evidence="1">
    <location>
        <position position="1"/>
    </location>
</feature>
<evidence type="ECO:0000313" key="2">
    <source>
        <dbReference type="Proteomes" id="UP000789920"/>
    </source>
</evidence>
<sequence>MGVIIWTYNYNLTEIKMHYYWNYWNGHLEQFEFEMIKIKNSFENWTSGRILPASSYETIYNNLYIKFGEKEKDEKELFKEDEKWIQFLCSSCVDKCLLDNHLIFKIPLLNIIFENFKELSENHPALVANVLSLIGYVVSSNIVIPNSHLSSYGRYYQLSKTSFFDVLTFNLWISWISFQESFRTSFKNFNSTILDVYYWGHSSTILAIPLPNFISYPKDYNFWEEVLLLPSPNPNGTIEENSSLIKSHTVTTNKFMTFGSSISTVVLMLL</sequence>
<keyword evidence="2" id="KW-1185">Reference proteome</keyword>
<organism evidence="1 2">
    <name type="scientific">Racocetra persica</name>
    <dbReference type="NCBI Taxonomy" id="160502"/>
    <lineage>
        <taxon>Eukaryota</taxon>
        <taxon>Fungi</taxon>
        <taxon>Fungi incertae sedis</taxon>
        <taxon>Mucoromycota</taxon>
        <taxon>Glomeromycotina</taxon>
        <taxon>Glomeromycetes</taxon>
        <taxon>Diversisporales</taxon>
        <taxon>Gigasporaceae</taxon>
        <taxon>Racocetra</taxon>
    </lineage>
</organism>
<evidence type="ECO:0000313" key="1">
    <source>
        <dbReference type="EMBL" id="CAG8774801.1"/>
    </source>
</evidence>
<feature type="non-terminal residue" evidence="1">
    <location>
        <position position="270"/>
    </location>
</feature>
<proteinExistence type="predicted"/>
<protein>
    <submittedName>
        <fullName evidence="1">14045_t:CDS:1</fullName>
    </submittedName>
</protein>
<dbReference type="Proteomes" id="UP000789920">
    <property type="component" value="Unassembled WGS sequence"/>
</dbReference>
<name>A0ACA9R3R2_9GLOM</name>
<gene>
    <name evidence="1" type="ORF">RPERSI_LOCUS16843</name>
</gene>
<comment type="caution">
    <text evidence="1">The sequence shown here is derived from an EMBL/GenBank/DDBJ whole genome shotgun (WGS) entry which is preliminary data.</text>
</comment>